<dbReference type="AlphaFoldDB" id="A0AAD4EHB3"/>
<gene>
    <name evidence="1" type="ORF">F5891DRAFT_897069</name>
</gene>
<accession>A0AAD4EHB3</accession>
<protein>
    <submittedName>
        <fullName evidence="1">Uncharacterized protein</fullName>
    </submittedName>
</protein>
<reference evidence="1" key="1">
    <citation type="journal article" date="2020" name="New Phytol.">
        <title>Comparative genomics reveals dynamic genome evolution in host specialist ectomycorrhizal fungi.</title>
        <authorList>
            <person name="Lofgren L.A."/>
            <person name="Nguyen N.H."/>
            <person name="Vilgalys R."/>
            <person name="Ruytinx J."/>
            <person name="Liao H.L."/>
            <person name="Branco S."/>
            <person name="Kuo A."/>
            <person name="LaButti K."/>
            <person name="Lipzen A."/>
            <person name="Andreopoulos W."/>
            <person name="Pangilinan J."/>
            <person name="Riley R."/>
            <person name="Hundley H."/>
            <person name="Na H."/>
            <person name="Barry K."/>
            <person name="Grigoriev I.V."/>
            <person name="Stajich J.E."/>
            <person name="Kennedy P.G."/>
        </authorList>
    </citation>
    <scope>NUCLEOTIDE SEQUENCE</scope>
    <source>
        <strain evidence="1">FC203</strain>
    </source>
</reference>
<dbReference type="Proteomes" id="UP001195769">
    <property type="component" value="Unassembled WGS sequence"/>
</dbReference>
<name>A0AAD4EHB3_9AGAM</name>
<comment type="caution">
    <text evidence="1">The sequence shown here is derived from an EMBL/GenBank/DDBJ whole genome shotgun (WGS) entry which is preliminary data.</text>
</comment>
<dbReference type="RefSeq" id="XP_041230543.1">
    <property type="nucleotide sequence ID" value="XM_041373385.1"/>
</dbReference>
<dbReference type="GeneID" id="64667683"/>
<feature type="non-terminal residue" evidence="1">
    <location>
        <position position="85"/>
    </location>
</feature>
<organism evidence="1 2">
    <name type="scientific">Suillus fuscotomentosus</name>
    <dbReference type="NCBI Taxonomy" id="1912939"/>
    <lineage>
        <taxon>Eukaryota</taxon>
        <taxon>Fungi</taxon>
        <taxon>Dikarya</taxon>
        <taxon>Basidiomycota</taxon>
        <taxon>Agaricomycotina</taxon>
        <taxon>Agaricomycetes</taxon>
        <taxon>Agaricomycetidae</taxon>
        <taxon>Boletales</taxon>
        <taxon>Suillineae</taxon>
        <taxon>Suillaceae</taxon>
        <taxon>Suillus</taxon>
    </lineage>
</organism>
<proteinExistence type="predicted"/>
<feature type="non-terminal residue" evidence="1">
    <location>
        <position position="1"/>
    </location>
</feature>
<sequence length="85" mass="9722">EGETYKVLKNANVRNIATCITCHDVPSLPQQRTQTFKFVNTSWVCTHQALTPHIHYHLVFNLVGKLLLHFKSSHQVVYAVHDALI</sequence>
<evidence type="ECO:0000313" key="2">
    <source>
        <dbReference type="Proteomes" id="UP001195769"/>
    </source>
</evidence>
<dbReference type="EMBL" id="JABBWK010000008">
    <property type="protein sequence ID" value="KAG1904968.1"/>
    <property type="molecule type" value="Genomic_DNA"/>
</dbReference>
<evidence type="ECO:0000313" key="1">
    <source>
        <dbReference type="EMBL" id="KAG1904968.1"/>
    </source>
</evidence>
<keyword evidence="2" id="KW-1185">Reference proteome</keyword>